<reference evidence="1 2" key="1">
    <citation type="submission" date="2019-04" db="EMBL/GenBank/DDBJ databases">
        <title>Sphingomonas psychrotolerans sp. nov., isolated from soil in the Tianshan Mountains, Xinjiang, China.</title>
        <authorList>
            <person name="Luo Y."/>
            <person name="Sheng H."/>
        </authorList>
    </citation>
    <scope>NUCLEOTIDE SEQUENCE [LARGE SCALE GENOMIC DNA]</scope>
    <source>
        <strain evidence="1 2">ZFGT-11</strain>
    </source>
</reference>
<dbReference type="EMBL" id="SRXT01000010">
    <property type="protein sequence ID" value="TGX48681.1"/>
    <property type="molecule type" value="Genomic_DNA"/>
</dbReference>
<dbReference type="RefSeq" id="WP_135965716.1">
    <property type="nucleotide sequence ID" value="NZ_SRXT01000010.1"/>
</dbReference>
<gene>
    <name evidence="1" type="ORF">E5A73_20455</name>
</gene>
<proteinExistence type="predicted"/>
<evidence type="ECO:0000313" key="2">
    <source>
        <dbReference type="Proteomes" id="UP000306147"/>
    </source>
</evidence>
<dbReference type="Proteomes" id="UP000306147">
    <property type="component" value="Unassembled WGS sequence"/>
</dbReference>
<dbReference type="AlphaFoldDB" id="A0A4S1WYQ1"/>
<sequence length="74" mass="7802">MVQRIQNGNDDVFINQARPVTVKETCTRYSASTIQDVSGNSRLLDLVALNNAGAVVGALTEGGVARYGSEFANG</sequence>
<evidence type="ECO:0000313" key="1">
    <source>
        <dbReference type="EMBL" id="TGX48681.1"/>
    </source>
</evidence>
<organism evidence="1 2">
    <name type="scientific">Sphingomonas gei</name>
    <dbReference type="NCBI Taxonomy" id="1395960"/>
    <lineage>
        <taxon>Bacteria</taxon>
        <taxon>Pseudomonadati</taxon>
        <taxon>Pseudomonadota</taxon>
        <taxon>Alphaproteobacteria</taxon>
        <taxon>Sphingomonadales</taxon>
        <taxon>Sphingomonadaceae</taxon>
        <taxon>Sphingomonas</taxon>
    </lineage>
</organism>
<protein>
    <submittedName>
        <fullName evidence="1">Uncharacterized protein</fullName>
    </submittedName>
</protein>
<keyword evidence="2" id="KW-1185">Reference proteome</keyword>
<accession>A0A4S1WYQ1</accession>
<name>A0A4S1WYQ1_9SPHN</name>
<comment type="caution">
    <text evidence="1">The sequence shown here is derived from an EMBL/GenBank/DDBJ whole genome shotgun (WGS) entry which is preliminary data.</text>
</comment>